<evidence type="ECO:0000313" key="8">
    <source>
        <dbReference type="Proteomes" id="UP000316213"/>
    </source>
</evidence>
<dbReference type="CDD" id="cd06579">
    <property type="entry name" value="TM_PBP1_transp_AraH_like"/>
    <property type="match status" value="1"/>
</dbReference>
<dbReference type="InterPro" id="IPR001851">
    <property type="entry name" value="ABC_transp_permease"/>
</dbReference>
<feature type="transmembrane region" description="Helical" evidence="6">
    <location>
        <begin position="365"/>
        <end position="382"/>
    </location>
</feature>
<organism evidence="7 8">
    <name type="scientific">Neorhodopirellula pilleata</name>
    <dbReference type="NCBI Taxonomy" id="2714738"/>
    <lineage>
        <taxon>Bacteria</taxon>
        <taxon>Pseudomonadati</taxon>
        <taxon>Planctomycetota</taxon>
        <taxon>Planctomycetia</taxon>
        <taxon>Pirellulales</taxon>
        <taxon>Pirellulaceae</taxon>
        <taxon>Neorhodopirellula</taxon>
    </lineage>
</organism>
<evidence type="ECO:0000256" key="2">
    <source>
        <dbReference type="ARBA" id="ARBA00022475"/>
    </source>
</evidence>
<evidence type="ECO:0000256" key="5">
    <source>
        <dbReference type="ARBA" id="ARBA00023136"/>
    </source>
</evidence>
<keyword evidence="4 6" id="KW-1133">Transmembrane helix</keyword>
<dbReference type="Proteomes" id="UP000316213">
    <property type="component" value="Unassembled WGS sequence"/>
</dbReference>
<proteinExistence type="predicted"/>
<dbReference type="OrthoDB" id="9784538at2"/>
<evidence type="ECO:0000256" key="6">
    <source>
        <dbReference type="SAM" id="Phobius"/>
    </source>
</evidence>
<sequence length="444" mass="47901">MQLKNVGIFALLVLIIVIATMIEGNFVAAANLKTLIRDTSLYGLISIGVAMVIITGGIDLSIGSLIALCGVMMVQVIDVRYERDESKYPIIEIIRRNDEAAQVPIETLSQQTPDAETWIRLDESIGRVRSGDRLIYRGVLGESKLYLSGIAMGEITDRASSVWVASSDPARSIRVGMSVQIERITYTPPLIACGIVLLAGSLLGLIHGLLVTRAHLQPFVVTLCGLLIYRGLARVWTGDDQVGLGSALADFKSVVTGNVFEFPLPLVSRLSGASDSWTQWTWIEFPFTGLLLVIVATLAWLFLQHSVAGRHLLASGENEQAARYSGVRTNRLITAAYVASGFLAALTGILFLLEWNSVQPGSSGNFYELYAIAAAVLGGCSLRGGRGAVLGVIAGAAVMRCLYKAIVVLGIDQQWEMVIIGGALLSSVMLDEVMRRYAAWQQAK</sequence>
<dbReference type="EMBL" id="SJPM01000003">
    <property type="protein sequence ID" value="TWT98816.1"/>
    <property type="molecule type" value="Genomic_DNA"/>
</dbReference>
<reference evidence="7 8" key="1">
    <citation type="submission" date="2019-02" db="EMBL/GenBank/DDBJ databases">
        <title>Deep-cultivation of Planctomycetes and their phenomic and genomic characterization uncovers novel biology.</title>
        <authorList>
            <person name="Wiegand S."/>
            <person name="Jogler M."/>
            <person name="Boedeker C."/>
            <person name="Pinto D."/>
            <person name="Vollmers J."/>
            <person name="Rivas-Marin E."/>
            <person name="Kohn T."/>
            <person name="Peeters S.H."/>
            <person name="Heuer A."/>
            <person name="Rast P."/>
            <person name="Oberbeckmann S."/>
            <person name="Bunk B."/>
            <person name="Jeske O."/>
            <person name="Meyerdierks A."/>
            <person name="Storesund J.E."/>
            <person name="Kallscheuer N."/>
            <person name="Luecker S."/>
            <person name="Lage O.M."/>
            <person name="Pohl T."/>
            <person name="Merkel B.J."/>
            <person name="Hornburger P."/>
            <person name="Mueller R.-W."/>
            <person name="Bruemmer F."/>
            <person name="Labrenz M."/>
            <person name="Spormann A.M."/>
            <person name="Op Den Camp H."/>
            <person name="Overmann J."/>
            <person name="Amann R."/>
            <person name="Jetten M.S.M."/>
            <person name="Mascher T."/>
            <person name="Medema M.H."/>
            <person name="Devos D.P."/>
            <person name="Kaster A.-K."/>
            <person name="Ovreas L."/>
            <person name="Rohde M."/>
            <person name="Galperin M.Y."/>
            <person name="Jogler C."/>
        </authorList>
    </citation>
    <scope>NUCLEOTIDE SEQUENCE [LARGE SCALE GENOMIC DNA]</scope>
    <source>
        <strain evidence="7 8">Pla100</strain>
    </source>
</reference>
<accession>A0A5C6AHC4</accession>
<feature type="transmembrane region" description="Helical" evidence="6">
    <location>
        <begin position="190"/>
        <end position="210"/>
    </location>
</feature>
<name>A0A5C6AHC4_9BACT</name>
<dbReference type="PANTHER" id="PTHR32196">
    <property type="entry name" value="ABC TRANSPORTER PERMEASE PROTEIN YPHD-RELATED-RELATED"/>
    <property type="match status" value="1"/>
</dbReference>
<dbReference type="Pfam" id="PF02653">
    <property type="entry name" value="BPD_transp_2"/>
    <property type="match status" value="1"/>
</dbReference>
<protein>
    <submittedName>
        <fullName evidence="7">Ribose transport system permease protein RbsC</fullName>
    </submittedName>
</protein>
<keyword evidence="5 6" id="KW-0472">Membrane</keyword>
<evidence type="ECO:0000256" key="1">
    <source>
        <dbReference type="ARBA" id="ARBA00004651"/>
    </source>
</evidence>
<comment type="subcellular location">
    <subcellularLocation>
        <location evidence="1">Cell membrane</location>
        <topology evidence="1">Multi-pass membrane protein</topology>
    </subcellularLocation>
</comment>
<gene>
    <name evidence="7" type="primary">rbsC_2</name>
    <name evidence="7" type="ORF">Pla100_19820</name>
</gene>
<evidence type="ECO:0000313" key="7">
    <source>
        <dbReference type="EMBL" id="TWT98816.1"/>
    </source>
</evidence>
<dbReference type="AlphaFoldDB" id="A0A5C6AHC4"/>
<keyword evidence="8" id="KW-1185">Reference proteome</keyword>
<feature type="transmembrane region" description="Helical" evidence="6">
    <location>
        <begin position="285"/>
        <end position="303"/>
    </location>
</feature>
<dbReference type="GO" id="GO:0005886">
    <property type="term" value="C:plasma membrane"/>
    <property type="evidence" value="ECO:0007669"/>
    <property type="project" value="UniProtKB-SubCell"/>
</dbReference>
<feature type="transmembrane region" description="Helical" evidence="6">
    <location>
        <begin position="6"/>
        <end position="28"/>
    </location>
</feature>
<keyword evidence="2" id="KW-1003">Cell membrane</keyword>
<dbReference type="RefSeq" id="WP_146577490.1">
    <property type="nucleotide sequence ID" value="NZ_SJPM01000003.1"/>
</dbReference>
<keyword evidence="3 6" id="KW-0812">Transmembrane</keyword>
<feature type="transmembrane region" description="Helical" evidence="6">
    <location>
        <begin position="332"/>
        <end position="353"/>
    </location>
</feature>
<dbReference type="PANTHER" id="PTHR32196:SF15">
    <property type="entry name" value="SUGAR ABC TRANSPORTER PERMEASE PROTEIN"/>
    <property type="match status" value="1"/>
</dbReference>
<evidence type="ECO:0000256" key="3">
    <source>
        <dbReference type="ARBA" id="ARBA00022692"/>
    </source>
</evidence>
<dbReference type="GO" id="GO:0022857">
    <property type="term" value="F:transmembrane transporter activity"/>
    <property type="evidence" value="ECO:0007669"/>
    <property type="project" value="InterPro"/>
</dbReference>
<evidence type="ECO:0000256" key="4">
    <source>
        <dbReference type="ARBA" id="ARBA00022989"/>
    </source>
</evidence>
<comment type="caution">
    <text evidence="7">The sequence shown here is derived from an EMBL/GenBank/DDBJ whole genome shotgun (WGS) entry which is preliminary data.</text>
</comment>
<feature type="transmembrane region" description="Helical" evidence="6">
    <location>
        <begin position="389"/>
        <end position="411"/>
    </location>
</feature>